<evidence type="ECO:0000313" key="4">
    <source>
        <dbReference type="EMBL" id="NHM14807.1"/>
    </source>
</evidence>
<dbReference type="Gene3D" id="3.40.630.190">
    <property type="entry name" value="LCP protein"/>
    <property type="match status" value="1"/>
</dbReference>
<reference evidence="4 6" key="1">
    <citation type="submission" date="2019-11" db="EMBL/GenBank/DDBJ databases">
        <title>Eggerthellaceae novel genus isolated from the rectal contents of marmort.</title>
        <authorList>
            <person name="Zhang G."/>
        </authorList>
    </citation>
    <scope>NUCLEOTIDE SEQUENCE [LARGE SCALE GENOMIC DNA]</scope>
    <source>
        <strain evidence="6">zg-886</strain>
        <strain evidence="4">Zg-886</strain>
    </source>
</reference>
<feature type="domain" description="Cell envelope-related transcriptional attenuator" evidence="3">
    <location>
        <begin position="76"/>
        <end position="222"/>
    </location>
</feature>
<dbReference type="AlphaFoldDB" id="A0A9E6MSG8"/>
<evidence type="ECO:0000313" key="7">
    <source>
        <dbReference type="Proteomes" id="UP000671910"/>
    </source>
</evidence>
<dbReference type="KEGG" id="ebz:J7S26_02370"/>
<dbReference type="EMBL" id="CP072829">
    <property type="protein sequence ID" value="QTU85175.1"/>
    <property type="molecule type" value="Genomic_DNA"/>
</dbReference>
<gene>
    <name evidence="4" type="ORF">GMI68_08565</name>
    <name evidence="5" type="ORF">J7S26_02370</name>
</gene>
<feature type="chain" id="PRO_5038672871" evidence="2">
    <location>
        <begin position="17"/>
        <end position="318"/>
    </location>
</feature>
<evidence type="ECO:0000256" key="1">
    <source>
        <dbReference type="ARBA" id="ARBA00006068"/>
    </source>
</evidence>
<comment type="similarity">
    <text evidence="1">Belongs to the LytR/CpsA/Psr (LCP) family.</text>
</comment>
<dbReference type="Pfam" id="PF03816">
    <property type="entry name" value="LytR_cpsA_psr"/>
    <property type="match status" value="1"/>
</dbReference>
<evidence type="ECO:0000259" key="3">
    <source>
        <dbReference type="Pfam" id="PF03816"/>
    </source>
</evidence>
<protein>
    <submittedName>
        <fullName evidence="5">LCP family protein</fullName>
    </submittedName>
    <submittedName>
        <fullName evidence="4">LytR family transcriptional regulator</fullName>
    </submittedName>
</protein>
<reference evidence="5" key="2">
    <citation type="submission" date="2021-04" db="EMBL/GenBank/DDBJ databases">
        <title>Novel species in family Eggerthellaceae.</title>
        <authorList>
            <person name="Zhang G."/>
        </authorList>
    </citation>
    <scope>NUCLEOTIDE SEQUENCE</scope>
    <source>
        <strain evidence="5">Zg-886</strain>
    </source>
</reference>
<evidence type="ECO:0000313" key="5">
    <source>
        <dbReference type="EMBL" id="QTU85175.1"/>
    </source>
</evidence>
<feature type="signal peptide" evidence="2">
    <location>
        <begin position="1"/>
        <end position="16"/>
    </location>
</feature>
<dbReference type="InterPro" id="IPR050922">
    <property type="entry name" value="LytR/CpsA/Psr_CW_biosynth"/>
</dbReference>
<proteinExistence type="inferred from homology"/>
<name>A0A9E6MSG8_9ACTN</name>
<dbReference type="InterPro" id="IPR004474">
    <property type="entry name" value="LytR_CpsA_psr"/>
</dbReference>
<sequence length="318" mass="34811">MALFSCLYLGAGYVVAATFPDRQIDQPQAAVPFDVAESQTEQLTDPFYVLLIGSDSRKGTALYTGKPTDGSQVDQRSDIMTLMRVDPQTYQITLVTIPRDTQLVGSSAKINESLTGNDPMQVVAAVERLCGVEVDYYMMTTFAGFEGLVNALGGVVVDVPLTITVADPLTAMPVTVEEGDDQHLDGAQALVFVRARKEYVDYQDVFRQQNVRTLEEAMIEQVLDEDSGSDLAGAFDDLREFTETNIDLEAAAQLGFDFMKHRDEMVVYSCSGPYDGGENEFGMWVVPEDPETWAKLMSAVDAGEDPSGIVPLPVLEKQ</sequence>
<dbReference type="Proteomes" id="UP000636394">
    <property type="component" value="Unassembled WGS sequence"/>
</dbReference>
<organism evidence="5 7">
    <name type="scientific">Xiamenia xianingshaonis</name>
    <dbReference type="NCBI Taxonomy" id="2682776"/>
    <lineage>
        <taxon>Bacteria</taxon>
        <taxon>Bacillati</taxon>
        <taxon>Actinomycetota</taxon>
        <taxon>Coriobacteriia</taxon>
        <taxon>Eggerthellales</taxon>
        <taxon>Eggerthellaceae</taxon>
        <taxon>Xiamenia</taxon>
    </lineage>
</organism>
<evidence type="ECO:0000256" key="2">
    <source>
        <dbReference type="SAM" id="SignalP"/>
    </source>
</evidence>
<dbReference type="PANTHER" id="PTHR33392:SF6">
    <property type="entry name" value="POLYISOPRENYL-TEICHOIC ACID--PEPTIDOGLYCAN TEICHOIC ACID TRANSFERASE TAGU"/>
    <property type="match status" value="1"/>
</dbReference>
<dbReference type="EMBL" id="WPCR01000012">
    <property type="protein sequence ID" value="NHM14807.1"/>
    <property type="molecule type" value="Genomic_DNA"/>
</dbReference>
<keyword evidence="6" id="KW-1185">Reference proteome</keyword>
<accession>A0A9E6MSG8</accession>
<dbReference type="NCBIfam" id="TIGR00350">
    <property type="entry name" value="lytR_cpsA_psr"/>
    <property type="match status" value="1"/>
</dbReference>
<evidence type="ECO:0000313" key="6">
    <source>
        <dbReference type="Proteomes" id="UP000636394"/>
    </source>
</evidence>
<dbReference type="PANTHER" id="PTHR33392">
    <property type="entry name" value="POLYISOPRENYL-TEICHOIC ACID--PEPTIDOGLYCAN TEICHOIC ACID TRANSFERASE TAGU"/>
    <property type="match status" value="1"/>
</dbReference>
<keyword evidence="2" id="KW-0732">Signal</keyword>
<dbReference type="Proteomes" id="UP000671910">
    <property type="component" value="Chromosome"/>
</dbReference>